<dbReference type="OrthoDB" id="9767435at2"/>
<dbReference type="Proteomes" id="UP000266691">
    <property type="component" value="Unassembled WGS sequence"/>
</dbReference>
<keyword evidence="8" id="KW-0812">Transmembrane</keyword>
<dbReference type="EMBL" id="QXFI01000018">
    <property type="protein sequence ID" value="RIV45307.1"/>
    <property type="molecule type" value="Genomic_DNA"/>
</dbReference>
<organism evidence="10 12">
    <name type="scientific">Flagellimonas pelagia</name>
    <dbReference type="NCBI Taxonomy" id="2306998"/>
    <lineage>
        <taxon>Bacteria</taxon>
        <taxon>Pseudomonadati</taxon>
        <taxon>Bacteroidota</taxon>
        <taxon>Flavobacteriia</taxon>
        <taxon>Flavobacteriales</taxon>
        <taxon>Flavobacteriaceae</taxon>
        <taxon>Flagellimonas</taxon>
    </lineage>
</organism>
<keyword evidence="13" id="KW-1185">Reference proteome</keyword>
<keyword evidence="8" id="KW-1133">Transmembrane helix</keyword>
<gene>
    <name evidence="10" type="ORF">D2V05_06995</name>
    <name evidence="11" type="ORF">FQ017_06935</name>
</gene>
<evidence type="ECO:0000256" key="3">
    <source>
        <dbReference type="ARBA" id="ARBA00022553"/>
    </source>
</evidence>
<feature type="transmembrane region" description="Helical" evidence="8">
    <location>
        <begin position="21"/>
        <end position="40"/>
    </location>
</feature>
<dbReference type="InterPro" id="IPR036890">
    <property type="entry name" value="HATPase_C_sf"/>
</dbReference>
<dbReference type="EMBL" id="VNWK01000018">
    <property type="protein sequence ID" value="TXJ96783.1"/>
    <property type="molecule type" value="Genomic_DNA"/>
</dbReference>
<protein>
    <recommendedName>
        <fullName evidence="2">histidine kinase</fullName>
        <ecNumber evidence="2">2.7.13.3</ecNumber>
    </recommendedName>
</protein>
<dbReference type="InterPro" id="IPR005467">
    <property type="entry name" value="His_kinase_dom"/>
</dbReference>
<keyword evidence="7" id="KW-0067">ATP-binding</keyword>
<dbReference type="PROSITE" id="PS50109">
    <property type="entry name" value="HIS_KIN"/>
    <property type="match status" value="1"/>
</dbReference>
<evidence type="ECO:0000256" key="1">
    <source>
        <dbReference type="ARBA" id="ARBA00000085"/>
    </source>
</evidence>
<keyword evidence="8" id="KW-0472">Membrane</keyword>
<feature type="transmembrane region" description="Helical" evidence="8">
    <location>
        <begin position="120"/>
        <end position="135"/>
    </location>
</feature>
<sequence length="405" mass="46117">MKIPGEDKYRLQDKIDLILKVNYSSSIFAAVFGLICFFLLDIRGVIPYVFLGYAFINLINTLVYKQHNNLVLTYNLTSILSMIGAIIITIYSGGIQSPFIFVLAIVVFAGYVTTKVFGQLYLIINLAVLTILFLYDTGDFKISDNTVPMESRNWFAFLSAVFAVYLLGGVFGKNLLRAHHKLYKSRNEIQERIEEKETLLKEVHHRVKNNLQTVSSLLSLQSRAIADEKISNIIKSSQNRVVSMAMVHEMLYKRDDYLSKIELKPYVKELCDYLVRSVKGSNNSVKVDLDIDEHKLSIDTVIPLGLIINETITNALKYGITEGHDGEVHVSVHKIGDNRFEMYLGDNGIGYSEDINPRTSNSLGLKLIYNLARQLRGTISRDYDKKGTYYRIEFEEIVEEFNSVD</sequence>
<evidence type="ECO:0000313" key="11">
    <source>
        <dbReference type="EMBL" id="TXJ96783.1"/>
    </source>
</evidence>
<feature type="transmembrane region" description="Helical" evidence="8">
    <location>
        <begin position="155"/>
        <end position="176"/>
    </location>
</feature>
<evidence type="ECO:0000256" key="7">
    <source>
        <dbReference type="ARBA" id="ARBA00022840"/>
    </source>
</evidence>
<keyword evidence="4" id="KW-0808">Transferase</keyword>
<dbReference type="AlphaFoldDB" id="A0A3A1NI80"/>
<dbReference type="RefSeq" id="WP_119646981.1">
    <property type="nucleotide sequence ID" value="NZ_QXFI01000018.1"/>
</dbReference>
<dbReference type="PANTHER" id="PTHR41523:SF8">
    <property type="entry name" value="ETHYLENE RESPONSE SENSOR PROTEIN"/>
    <property type="match status" value="1"/>
</dbReference>
<keyword evidence="6 10" id="KW-0418">Kinase</keyword>
<comment type="catalytic activity">
    <reaction evidence="1">
        <text>ATP + protein L-histidine = ADP + protein N-phospho-L-histidine.</text>
        <dbReference type="EC" id="2.7.13.3"/>
    </reaction>
</comment>
<feature type="transmembrane region" description="Helical" evidence="8">
    <location>
        <begin position="97"/>
        <end position="113"/>
    </location>
</feature>
<dbReference type="Proteomes" id="UP000321621">
    <property type="component" value="Unassembled WGS sequence"/>
</dbReference>
<dbReference type="Pfam" id="PF02518">
    <property type="entry name" value="HATPase_c"/>
    <property type="match status" value="1"/>
</dbReference>
<dbReference type="EC" id="2.7.13.3" evidence="2"/>
<evidence type="ECO:0000259" key="9">
    <source>
        <dbReference type="PROSITE" id="PS50109"/>
    </source>
</evidence>
<keyword evidence="3" id="KW-0597">Phosphoprotein</keyword>
<evidence type="ECO:0000256" key="2">
    <source>
        <dbReference type="ARBA" id="ARBA00012438"/>
    </source>
</evidence>
<feature type="domain" description="Histidine kinase" evidence="9">
    <location>
        <begin position="202"/>
        <end position="398"/>
    </location>
</feature>
<dbReference type="InterPro" id="IPR011495">
    <property type="entry name" value="Sig_transdc_His_kin_sub2_dim/P"/>
</dbReference>
<comment type="caution">
    <text evidence="10">The sequence shown here is derived from an EMBL/GenBank/DDBJ whole genome shotgun (WGS) entry which is preliminary data.</text>
</comment>
<feature type="transmembrane region" description="Helical" evidence="8">
    <location>
        <begin position="46"/>
        <end position="64"/>
    </location>
</feature>
<feature type="transmembrane region" description="Helical" evidence="8">
    <location>
        <begin position="71"/>
        <end position="91"/>
    </location>
</feature>
<name>A0A3A1NI80_9FLAO</name>
<accession>A0A3A1NI80</accession>
<dbReference type="GO" id="GO:0005524">
    <property type="term" value="F:ATP binding"/>
    <property type="evidence" value="ECO:0007669"/>
    <property type="project" value="UniProtKB-KW"/>
</dbReference>
<dbReference type="InterPro" id="IPR003594">
    <property type="entry name" value="HATPase_dom"/>
</dbReference>
<evidence type="ECO:0000313" key="13">
    <source>
        <dbReference type="Proteomes" id="UP000321621"/>
    </source>
</evidence>
<evidence type="ECO:0000256" key="4">
    <source>
        <dbReference type="ARBA" id="ARBA00022679"/>
    </source>
</evidence>
<dbReference type="Gene3D" id="3.30.565.10">
    <property type="entry name" value="Histidine kinase-like ATPase, C-terminal domain"/>
    <property type="match status" value="1"/>
</dbReference>
<evidence type="ECO:0000256" key="5">
    <source>
        <dbReference type="ARBA" id="ARBA00022741"/>
    </source>
</evidence>
<evidence type="ECO:0000256" key="8">
    <source>
        <dbReference type="SAM" id="Phobius"/>
    </source>
</evidence>
<dbReference type="Gene3D" id="3.30.450.20">
    <property type="entry name" value="PAS domain"/>
    <property type="match status" value="1"/>
</dbReference>
<evidence type="ECO:0000256" key="6">
    <source>
        <dbReference type="ARBA" id="ARBA00022777"/>
    </source>
</evidence>
<evidence type="ECO:0000313" key="10">
    <source>
        <dbReference type="EMBL" id="RIV45307.1"/>
    </source>
</evidence>
<dbReference type="Pfam" id="PF07568">
    <property type="entry name" value="HisKA_2"/>
    <property type="match status" value="1"/>
</dbReference>
<proteinExistence type="predicted"/>
<reference evidence="10 12" key="1">
    <citation type="submission" date="2018-08" db="EMBL/GenBank/DDBJ databases">
        <title>Proposal of Muricauda 72 sp.nov. and Muricauda NH166 sp.nov., isolated from seawater.</title>
        <authorList>
            <person name="Cheng H."/>
            <person name="Wu Y.-H."/>
            <person name="Guo L.-L."/>
            <person name="Xu X.-W."/>
        </authorList>
    </citation>
    <scope>NUCLEOTIDE SEQUENCE [LARGE SCALE GENOMIC DNA]</scope>
    <source>
        <strain evidence="10 12">72</strain>
    </source>
</reference>
<dbReference type="GO" id="GO:0004673">
    <property type="term" value="F:protein histidine kinase activity"/>
    <property type="evidence" value="ECO:0007669"/>
    <property type="project" value="UniProtKB-EC"/>
</dbReference>
<keyword evidence="5" id="KW-0547">Nucleotide-binding</keyword>
<evidence type="ECO:0000313" key="12">
    <source>
        <dbReference type="Proteomes" id="UP000266691"/>
    </source>
</evidence>
<dbReference type="SUPFAM" id="SSF55874">
    <property type="entry name" value="ATPase domain of HSP90 chaperone/DNA topoisomerase II/histidine kinase"/>
    <property type="match status" value="1"/>
</dbReference>
<dbReference type="PANTHER" id="PTHR41523">
    <property type="entry name" value="TWO-COMPONENT SYSTEM SENSOR PROTEIN"/>
    <property type="match status" value="1"/>
</dbReference>
<reference evidence="11 13" key="2">
    <citation type="submission" date="2019-07" db="EMBL/GenBank/DDBJ databases">
        <title>Draft genome of two Muricauda strains isolated from deep sea.</title>
        <authorList>
            <person name="Sun C."/>
        </authorList>
    </citation>
    <scope>NUCLEOTIDE SEQUENCE [LARGE SCALE GENOMIC DNA]</scope>
    <source>
        <strain evidence="11 13">72</strain>
    </source>
</reference>
<dbReference type="SMART" id="SM00387">
    <property type="entry name" value="HATPase_c"/>
    <property type="match status" value="1"/>
</dbReference>